<proteinExistence type="predicted"/>
<dbReference type="RefSeq" id="WP_235177824.1">
    <property type="nucleotide sequence ID" value="NZ_JAKFFV010000007.1"/>
</dbReference>
<feature type="repeat" description="ANK" evidence="3">
    <location>
        <begin position="67"/>
        <end position="99"/>
    </location>
</feature>
<dbReference type="PANTHER" id="PTHR24124:SF14">
    <property type="entry name" value="CHROMOSOME UNDETERMINED SCAFFOLD_25, WHOLE GENOME SHOTGUN SEQUENCE"/>
    <property type="match status" value="1"/>
</dbReference>
<dbReference type="GO" id="GO:0010468">
    <property type="term" value="P:regulation of gene expression"/>
    <property type="evidence" value="ECO:0007669"/>
    <property type="project" value="TreeGrafter"/>
</dbReference>
<dbReference type="InterPro" id="IPR036770">
    <property type="entry name" value="Ankyrin_rpt-contain_sf"/>
</dbReference>
<gene>
    <name evidence="4" type="ORF">L0661_11185</name>
</gene>
<dbReference type="Gene3D" id="1.25.40.20">
    <property type="entry name" value="Ankyrin repeat-containing domain"/>
    <property type="match status" value="1"/>
</dbReference>
<reference evidence="4" key="1">
    <citation type="submission" date="2022-01" db="EMBL/GenBank/DDBJ databases">
        <title>Novel species in genus Dyadobacter.</title>
        <authorList>
            <person name="Ma C."/>
        </authorList>
    </citation>
    <scope>NUCLEOTIDE SEQUENCE</scope>
    <source>
        <strain evidence="4">CY357</strain>
    </source>
</reference>
<evidence type="ECO:0000256" key="3">
    <source>
        <dbReference type="PROSITE-ProRule" id="PRU00023"/>
    </source>
</evidence>
<dbReference type="EMBL" id="JAKFFV010000007">
    <property type="protein sequence ID" value="MCF2498875.1"/>
    <property type="molecule type" value="Genomic_DNA"/>
</dbReference>
<keyword evidence="1" id="KW-0677">Repeat</keyword>
<dbReference type="PROSITE" id="PS50088">
    <property type="entry name" value="ANK_REPEAT"/>
    <property type="match status" value="3"/>
</dbReference>
<name>A0A9X1QCF9_9BACT</name>
<feature type="repeat" description="ANK" evidence="3">
    <location>
        <begin position="34"/>
        <end position="66"/>
    </location>
</feature>
<dbReference type="SUPFAM" id="SSF48403">
    <property type="entry name" value="Ankyrin repeat"/>
    <property type="match status" value="1"/>
</dbReference>
<protein>
    <submittedName>
        <fullName evidence="4">Ankyrin repeat domain-containing protein</fullName>
    </submittedName>
</protein>
<dbReference type="AlphaFoldDB" id="A0A9X1QCF9"/>
<organism evidence="4 5">
    <name type="scientific">Dyadobacter chenhuakuii</name>
    <dbReference type="NCBI Taxonomy" id="2909339"/>
    <lineage>
        <taxon>Bacteria</taxon>
        <taxon>Pseudomonadati</taxon>
        <taxon>Bacteroidota</taxon>
        <taxon>Cytophagia</taxon>
        <taxon>Cytophagales</taxon>
        <taxon>Spirosomataceae</taxon>
        <taxon>Dyadobacter</taxon>
    </lineage>
</organism>
<comment type="caution">
    <text evidence="4">The sequence shown here is derived from an EMBL/GenBank/DDBJ whole genome shotgun (WGS) entry which is preliminary data.</text>
</comment>
<evidence type="ECO:0000256" key="1">
    <source>
        <dbReference type="ARBA" id="ARBA00022737"/>
    </source>
</evidence>
<evidence type="ECO:0000313" key="5">
    <source>
        <dbReference type="Proteomes" id="UP001139411"/>
    </source>
</evidence>
<feature type="repeat" description="ANK" evidence="3">
    <location>
        <begin position="100"/>
        <end position="134"/>
    </location>
</feature>
<sequence>MKKSSQKLSADVIKLIEQGDHDTAKKYLNFVDRDGRSPVFYSIAANNTDMLRNLLFAGADSNLQDKNGWTPLHHAVQADNLEAIYFLLQSGANIEICDNHGNTPLWRAVFASKGKGDTISLLINSGANANAKNHSGISPRDLAEQISNYDIIQFF</sequence>
<dbReference type="PRINTS" id="PR01415">
    <property type="entry name" value="ANKYRIN"/>
</dbReference>
<dbReference type="Proteomes" id="UP001139411">
    <property type="component" value="Unassembled WGS sequence"/>
</dbReference>
<evidence type="ECO:0000313" key="4">
    <source>
        <dbReference type="EMBL" id="MCF2498875.1"/>
    </source>
</evidence>
<accession>A0A9X1QCF9</accession>
<evidence type="ECO:0000256" key="2">
    <source>
        <dbReference type="ARBA" id="ARBA00023043"/>
    </source>
</evidence>
<dbReference type="SMART" id="SM00248">
    <property type="entry name" value="ANK"/>
    <property type="match status" value="3"/>
</dbReference>
<dbReference type="PROSITE" id="PS50297">
    <property type="entry name" value="ANK_REP_REGION"/>
    <property type="match status" value="3"/>
</dbReference>
<dbReference type="PANTHER" id="PTHR24124">
    <property type="entry name" value="ANKYRIN REPEAT FAMILY A"/>
    <property type="match status" value="1"/>
</dbReference>
<keyword evidence="2 3" id="KW-0040">ANK repeat</keyword>
<dbReference type="Pfam" id="PF12796">
    <property type="entry name" value="Ank_2"/>
    <property type="match status" value="1"/>
</dbReference>
<dbReference type="InterPro" id="IPR002110">
    <property type="entry name" value="Ankyrin_rpt"/>
</dbReference>